<dbReference type="EMBL" id="MG922974">
    <property type="protein sequence ID" value="AVJ48963.1"/>
    <property type="molecule type" value="Genomic_DNA"/>
</dbReference>
<keyword evidence="2" id="KW-1185">Reference proteome</keyword>
<organism evidence="1 2">
    <name type="scientific">Klebsiella phage KP8</name>
    <dbReference type="NCBI Taxonomy" id="2099850"/>
    <lineage>
        <taxon>Viruses</taxon>
        <taxon>Duplodnaviria</taxon>
        <taxon>Heunggongvirae</taxon>
        <taxon>Uroviricota</taxon>
        <taxon>Caudoviricetes</taxon>
        <taxon>Schitoviridae</taxon>
        <taxon>Enquatrovirinae</taxon>
        <taxon>Kaypoctavirus</taxon>
        <taxon>Kaypoctavirus KP8</taxon>
    </lineage>
</organism>
<reference evidence="2" key="1">
    <citation type="submission" date="2018-02" db="EMBL/GenBank/DDBJ databases">
        <title>Complete genome of Klebsiella pneumoniae Podoviridae bacteriophage KP8.</title>
        <authorList>
            <person name="Bokovaya O."/>
            <person name="Tikunov A."/>
            <person name="Morozova V."/>
        </authorList>
    </citation>
    <scope>NUCLEOTIDE SEQUENCE [LARGE SCALE GENOMIC DNA]</scope>
</reference>
<dbReference type="Proteomes" id="UP000241488">
    <property type="component" value="Segment"/>
</dbReference>
<dbReference type="KEGG" id="vg:55607683"/>
<proteinExistence type="predicted"/>
<sequence>MTEQKAMYHWLVSAQVVFQNKEANDGGVVTINAVLLTEKPVVNAQALAQAQRTVTANMQERFQDPDMGIVDIVFLAFNNLGLMTHEEFNPDNAVKPANG</sequence>
<protein>
    <submittedName>
        <fullName evidence="1">Uncharacterized protein</fullName>
    </submittedName>
</protein>
<dbReference type="GeneID" id="55607683"/>
<dbReference type="RefSeq" id="YP_009837493.1">
    <property type="nucleotide sequence ID" value="NC_048700.1"/>
</dbReference>
<accession>A0A2P1CCL6</accession>
<name>A0A2P1CCL6_9CAUD</name>
<evidence type="ECO:0000313" key="2">
    <source>
        <dbReference type="Proteomes" id="UP000241488"/>
    </source>
</evidence>
<evidence type="ECO:0000313" key="1">
    <source>
        <dbReference type="EMBL" id="AVJ48963.1"/>
    </source>
</evidence>